<dbReference type="InterPro" id="IPR029447">
    <property type="entry name" value="DUF4439"/>
</dbReference>
<dbReference type="InterPro" id="IPR009078">
    <property type="entry name" value="Ferritin-like_SF"/>
</dbReference>
<evidence type="ECO:0000313" key="2">
    <source>
        <dbReference type="EMBL" id="NYD42369.1"/>
    </source>
</evidence>
<evidence type="ECO:0000313" key="3">
    <source>
        <dbReference type="Proteomes" id="UP000535511"/>
    </source>
</evidence>
<dbReference type="SUPFAM" id="SSF47240">
    <property type="entry name" value="Ferritin-like"/>
    <property type="match status" value="1"/>
</dbReference>
<keyword evidence="3" id="KW-1185">Reference proteome</keyword>
<proteinExistence type="predicted"/>
<dbReference type="Pfam" id="PF14530">
    <property type="entry name" value="DUF4439"/>
    <property type="match status" value="1"/>
</dbReference>
<feature type="domain" description="DUF4439" evidence="1">
    <location>
        <begin position="6"/>
        <end position="139"/>
    </location>
</feature>
<gene>
    <name evidence="2" type="ORF">BJZ21_002452</name>
</gene>
<dbReference type="AlphaFoldDB" id="A0A7Y9JCL4"/>
<organism evidence="2 3">
    <name type="scientific">Nocardioides panaciterrulae</name>
    <dbReference type="NCBI Taxonomy" id="661492"/>
    <lineage>
        <taxon>Bacteria</taxon>
        <taxon>Bacillati</taxon>
        <taxon>Actinomycetota</taxon>
        <taxon>Actinomycetes</taxon>
        <taxon>Propionibacteriales</taxon>
        <taxon>Nocardioidaceae</taxon>
        <taxon>Nocardioides</taxon>
    </lineage>
</organism>
<protein>
    <recommendedName>
        <fullName evidence="1">DUF4439 domain-containing protein</fullName>
    </recommendedName>
</protein>
<sequence>MSEIEALQATLAAEHAAVYVYGVLGGQTTQSGEPALFAAVTSAYTTHRGRRDVLTRDLTDLGADPVAAAAAYDVPAPLRAPAQLCRVARDVEDACAATYAALVASTTGHRRRWAVTALEDAAVRVLAFRGTPEMFPGADEYTDR</sequence>
<evidence type="ECO:0000259" key="1">
    <source>
        <dbReference type="Pfam" id="PF14530"/>
    </source>
</evidence>
<dbReference type="CDD" id="cd00657">
    <property type="entry name" value="Ferritin_like"/>
    <property type="match status" value="1"/>
</dbReference>
<dbReference type="Gene3D" id="1.20.1260.10">
    <property type="match status" value="1"/>
</dbReference>
<dbReference type="RefSeq" id="WP_179664015.1">
    <property type="nucleotide sequence ID" value="NZ_JACCBG010000001.1"/>
</dbReference>
<comment type="caution">
    <text evidence="2">The sequence shown here is derived from an EMBL/GenBank/DDBJ whole genome shotgun (WGS) entry which is preliminary data.</text>
</comment>
<name>A0A7Y9JCL4_9ACTN</name>
<dbReference type="EMBL" id="JACCBG010000001">
    <property type="protein sequence ID" value="NYD42369.1"/>
    <property type="molecule type" value="Genomic_DNA"/>
</dbReference>
<dbReference type="Proteomes" id="UP000535511">
    <property type="component" value="Unassembled WGS sequence"/>
</dbReference>
<reference evidence="2 3" key="1">
    <citation type="submission" date="2020-07" db="EMBL/GenBank/DDBJ databases">
        <title>Sequencing the genomes of 1000 actinobacteria strains.</title>
        <authorList>
            <person name="Klenk H.-P."/>
        </authorList>
    </citation>
    <scope>NUCLEOTIDE SEQUENCE [LARGE SCALE GENOMIC DNA]</scope>
    <source>
        <strain evidence="2 3">DSM 21350</strain>
    </source>
</reference>
<accession>A0A7Y9JCL4</accession>
<dbReference type="InterPro" id="IPR012347">
    <property type="entry name" value="Ferritin-like"/>
</dbReference>